<evidence type="ECO:0000313" key="8">
    <source>
        <dbReference type="Proteomes" id="UP000030651"/>
    </source>
</evidence>
<evidence type="ECO:0000256" key="5">
    <source>
        <dbReference type="SAM" id="MobiDB-lite"/>
    </source>
</evidence>
<feature type="compositionally biased region" description="Low complexity" evidence="5">
    <location>
        <begin position="141"/>
        <end position="160"/>
    </location>
</feature>
<dbReference type="SMART" id="SM00479">
    <property type="entry name" value="EXOIII"/>
    <property type="match status" value="1"/>
</dbReference>
<keyword evidence="8" id="KW-1185">Reference proteome</keyword>
<dbReference type="Gene3D" id="3.30.420.10">
    <property type="entry name" value="Ribonuclease H-like superfamily/Ribonuclease H"/>
    <property type="match status" value="1"/>
</dbReference>
<evidence type="ECO:0000313" key="7">
    <source>
        <dbReference type="EMBL" id="ETS82240.1"/>
    </source>
</evidence>
<accession>W3X884</accession>
<dbReference type="KEGG" id="pfy:PFICI_07242"/>
<gene>
    <name evidence="7" type="ORF">PFICI_07242</name>
</gene>
<dbReference type="eggNOG" id="KOG2248">
    <property type="taxonomic scope" value="Eukaryota"/>
</dbReference>
<dbReference type="GO" id="GO:0003676">
    <property type="term" value="F:nucleic acid binding"/>
    <property type="evidence" value="ECO:0007669"/>
    <property type="project" value="InterPro"/>
</dbReference>
<dbReference type="InterPro" id="IPR034922">
    <property type="entry name" value="REX1-like_exo"/>
</dbReference>
<feature type="region of interest" description="Disordered" evidence="5">
    <location>
        <begin position="36"/>
        <end position="173"/>
    </location>
</feature>
<evidence type="ECO:0000259" key="6">
    <source>
        <dbReference type="SMART" id="SM00479"/>
    </source>
</evidence>
<dbReference type="PANTHER" id="PTHR12801">
    <property type="entry name" value="RNA EXONUCLEASE REXO1 / RECO3 FAMILY MEMBER-RELATED"/>
    <property type="match status" value="1"/>
</dbReference>
<dbReference type="InParanoid" id="W3X884"/>
<comment type="similarity">
    <text evidence="1">Belongs to the REXO1/REXO3 family.</text>
</comment>
<organism evidence="7 8">
    <name type="scientific">Pestalotiopsis fici (strain W106-1 / CGMCC3.15140)</name>
    <dbReference type="NCBI Taxonomy" id="1229662"/>
    <lineage>
        <taxon>Eukaryota</taxon>
        <taxon>Fungi</taxon>
        <taxon>Dikarya</taxon>
        <taxon>Ascomycota</taxon>
        <taxon>Pezizomycotina</taxon>
        <taxon>Sordariomycetes</taxon>
        <taxon>Xylariomycetidae</taxon>
        <taxon>Amphisphaeriales</taxon>
        <taxon>Sporocadaceae</taxon>
        <taxon>Pestalotiopsis</taxon>
    </lineage>
</organism>
<sequence length="668" mass="72583">MAASLGMLKNLPCPAGSNCTAFQCLFKHPNDPAVATDEAVKPAQSFGGNDNNSSSSVKVDSSPRKRVKLSTSSPDAKSATPEVLGSTAAKSRVPDNTSVVTAATSLSTRPISPPPSRRTPVQRTDALVATAGAKNDSALPSQTTANSSAASQKTSNAAATRPPTKTVPAKPETLNPRHLAKAPASHNIRLQLVKLLHAQYERLNNELKKAATSDESPLIMSQQQLIIKALDEEERAAITKPSIHGNVVKNTIMRYKKMSLEQWKKERAETLEKASGDISRPKETPKTIDTGLTPIQEVNLLSRLCSPLTGLEQFGYVSTVPKDEDVEKARRAVEASGNIELCDRCTRRFTVFPGRREEDGALASGGPCVHHPGKTYFIEGPSGDRSSSPKKWRCCDQTVGDTDGCETGKHHVFKTTDPNRLGSVLQFAETPPNPNAPKDRAVCFDCEMGYTVYGMELIRVTAVSWPSGDELLDVLVYPVGEYIDLNTRYSGVRPEDMAEAQRWKPGDDATPTIIPSSDDSKPPQRKLKIVPSPKDARDLLFSLISPETPLVGHGLENDLNALRVVHPIIVDSILLYPHKRGLPIRNGLKWLTETMLGRKIQVTSNNDNGIQGHDSAEDARAAGELVRLKVRNEWRNLRAAGWTIADNGVLTSPEEGWTYVGGKKAKRA</sequence>
<dbReference type="PANTHER" id="PTHR12801:SF112">
    <property type="entry name" value="RNA EXONUCLEASE 3"/>
    <property type="match status" value="1"/>
</dbReference>
<dbReference type="RefSeq" id="XP_007834014.1">
    <property type="nucleotide sequence ID" value="XM_007835823.1"/>
</dbReference>
<protein>
    <recommendedName>
        <fullName evidence="6">Exonuclease domain-containing protein</fullName>
    </recommendedName>
</protein>
<keyword evidence="2" id="KW-0540">Nuclease</keyword>
<dbReference type="CDD" id="cd06145">
    <property type="entry name" value="REX1_like"/>
    <property type="match status" value="1"/>
</dbReference>
<dbReference type="SUPFAM" id="SSF53098">
    <property type="entry name" value="Ribonuclease H-like"/>
    <property type="match status" value="1"/>
</dbReference>
<dbReference type="GO" id="GO:0005634">
    <property type="term" value="C:nucleus"/>
    <property type="evidence" value="ECO:0007669"/>
    <property type="project" value="TreeGrafter"/>
</dbReference>
<keyword evidence="3" id="KW-0378">Hydrolase</keyword>
<feature type="compositionally biased region" description="Low complexity" evidence="5">
    <location>
        <begin position="97"/>
        <end position="110"/>
    </location>
</feature>
<feature type="domain" description="Exonuclease" evidence="6">
    <location>
        <begin position="440"/>
        <end position="635"/>
    </location>
</feature>
<evidence type="ECO:0000256" key="1">
    <source>
        <dbReference type="ARBA" id="ARBA00006357"/>
    </source>
</evidence>
<dbReference type="InterPro" id="IPR012337">
    <property type="entry name" value="RNaseH-like_sf"/>
</dbReference>
<dbReference type="Proteomes" id="UP000030651">
    <property type="component" value="Unassembled WGS sequence"/>
</dbReference>
<evidence type="ECO:0000256" key="2">
    <source>
        <dbReference type="ARBA" id="ARBA00022722"/>
    </source>
</evidence>
<dbReference type="GeneID" id="19272255"/>
<feature type="compositionally biased region" description="Low complexity" evidence="5">
    <location>
        <begin position="49"/>
        <end position="60"/>
    </location>
</feature>
<dbReference type="STRING" id="1229662.W3X884"/>
<dbReference type="InterPro" id="IPR047021">
    <property type="entry name" value="REXO1/3/4-like"/>
</dbReference>
<evidence type="ECO:0000256" key="4">
    <source>
        <dbReference type="ARBA" id="ARBA00022839"/>
    </source>
</evidence>
<dbReference type="InterPro" id="IPR036397">
    <property type="entry name" value="RNaseH_sf"/>
</dbReference>
<keyword evidence="4" id="KW-0269">Exonuclease</keyword>
<name>W3X884_PESFW</name>
<dbReference type="HOGENOM" id="CLU_022453_4_0_1"/>
<dbReference type="AlphaFoldDB" id="W3X884"/>
<feature type="compositionally biased region" description="Basic and acidic residues" evidence="5">
    <location>
        <begin position="498"/>
        <end position="507"/>
    </location>
</feature>
<reference evidence="8" key="1">
    <citation type="journal article" date="2015" name="BMC Genomics">
        <title>Genomic and transcriptomic analysis of the endophytic fungus Pestalotiopsis fici reveals its lifestyle and high potential for synthesis of natural products.</title>
        <authorList>
            <person name="Wang X."/>
            <person name="Zhang X."/>
            <person name="Liu L."/>
            <person name="Xiang M."/>
            <person name="Wang W."/>
            <person name="Sun X."/>
            <person name="Che Y."/>
            <person name="Guo L."/>
            <person name="Liu G."/>
            <person name="Guo L."/>
            <person name="Wang C."/>
            <person name="Yin W.B."/>
            <person name="Stadler M."/>
            <person name="Zhang X."/>
            <person name="Liu X."/>
        </authorList>
    </citation>
    <scope>NUCLEOTIDE SEQUENCE [LARGE SCALE GENOMIC DNA]</scope>
    <source>
        <strain evidence="8">W106-1 / CGMCC3.15140</strain>
    </source>
</reference>
<proteinExistence type="inferred from homology"/>
<dbReference type="OrthoDB" id="3996471at2759"/>
<evidence type="ECO:0000256" key="3">
    <source>
        <dbReference type="ARBA" id="ARBA00022801"/>
    </source>
</evidence>
<dbReference type="GO" id="GO:0004527">
    <property type="term" value="F:exonuclease activity"/>
    <property type="evidence" value="ECO:0007669"/>
    <property type="project" value="UniProtKB-KW"/>
</dbReference>
<dbReference type="OMA" id="GQCTYHP"/>
<feature type="region of interest" description="Disordered" evidence="5">
    <location>
        <begin position="498"/>
        <end position="526"/>
    </location>
</feature>
<dbReference type="InterPro" id="IPR013520">
    <property type="entry name" value="Ribonucl_H"/>
</dbReference>
<dbReference type="EMBL" id="KI912112">
    <property type="protein sequence ID" value="ETS82240.1"/>
    <property type="molecule type" value="Genomic_DNA"/>
</dbReference>